<reference evidence="9 10" key="1">
    <citation type="submission" date="2022-06" db="EMBL/GenBank/DDBJ databases">
        <title>Genomic Encyclopedia of Archaeal and Bacterial Type Strains, Phase II (KMG-II): from individual species to whole genera.</title>
        <authorList>
            <person name="Goeker M."/>
        </authorList>
    </citation>
    <scope>NUCLEOTIDE SEQUENCE [LARGE SCALE GENOMIC DNA]</scope>
    <source>
        <strain evidence="9 10">DSM 40477</strain>
    </source>
</reference>
<sequence length="172" mass="19174">MAGRDAEFADYFTARFDAARRTAFALCGDWGEAEELAQSAFVKVYARWRRIREETVDAYLRKVLTHEFLNTRRRRRARERAVAEPPERVDARAAGSFHAAETRGPLLAALARLPDRQRAVVVLRFVQDLSIEQVAEAMGCSTGTVKSQASRGLAALREAYSALGGEATRTAR</sequence>
<dbReference type="PANTHER" id="PTHR43133:SF50">
    <property type="entry name" value="ECF RNA POLYMERASE SIGMA FACTOR SIGM"/>
    <property type="match status" value="1"/>
</dbReference>
<keyword evidence="5 6" id="KW-0804">Transcription</keyword>
<evidence type="ECO:0000256" key="1">
    <source>
        <dbReference type="ARBA" id="ARBA00010641"/>
    </source>
</evidence>
<accession>A0ABT1HYD8</accession>
<dbReference type="InterPro" id="IPR007627">
    <property type="entry name" value="RNA_pol_sigma70_r2"/>
</dbReference>
<evidence type="ECO:0000259" key="7">
    <source>
        <dbReference type="Pfam" id="PF04542"/>
    </source>
</evidence>
<dbReference type="InterPro" id="IPR013325">
    <property type="entry name" value="RNA_pol_sigma_r2"/>
</dbReference>
<dbReference type="InterPro" id="IPR039425">
    <property type="entry name" value="RNA_pol_sigma-70-like"/>
</dbReference>
<dbReference type="NCBIfam" id="TIGR02983">
    <property type="entry name" value="SigE-fam_strep"/>
    <property type="match status" value="1"/>
</dbReference>
<dbReference type="PROSITE" id="PS01063">
    <property type="entry name" value="SIGMA70_ECF"/>
    <property type="match status" value="1"/>
</dbReference>
<evidence type="ECO:0000256" key="5">
    <source>
        <dbReference type="ARBA" id="ARBA00023163"/>
    </source>
</evidence>
<comment type="similarity">
    <text evidence="1 6">Belongs to the sigma-70 factor family. ECF subfamily.</text>
</comment>
<dbReference type="EMBL" id="JAMTCP010000028">
    <property type="protein sequence ID" value="MCP2260534.1"/>
    <property type="molecule type" value="Genomic_DNA"/>
</dbReference>
<dbReference type="InterPro" id="IPR013324">
    <property type="entry name" value="RNA_pol_sigma_r3/r4-like"/>
</dbReference>
<keyword evidence="10" id="KW-1185">Reference proteome</keyword>
<gene>
    <name evidence="9" type="ORF">LX15_004252</name>
</gene>
<evidence type="ECO:0000256" key="6">
    <source>
        <dbReference type="RuleBase" id="RU000716"/>
    </source>
</evidence>
<dbReference type="NCBIfam" id="TIGR02937">
    <property type="entry name" value="sigma70-ECF"/>
    <property type="match status" value="1"/>
</dbReference>
<keyword evidence="3 6" id="KW-0731">Sigma factor</keyword>
<keyword evidence="2 6" id="KW-0805">Transcription regulation</keyword>
<dbReference type="Gene3D" id="1.10.10.10">
    <property type="entry name" value="Winged helix-like DNA-binding domain superfamily/Winged helix DNA-binding domain"/>
    <property type="match status" value="1"/>
</dbReference>
<feature type="domain" description="RNA polymerase sigma-70 region 2" evidence="7">
    <location>
        <begin position="19"/>
        <end position="77"/>
    </location>
</feature>
<dbReference type="RefSeq" id="WP_253671384.1">
    <property type="nucleotide sequence ID" value="NZ_JAMTCP010000028.1"/>
</dbReference>
<evidence type="ECO:0000256" key="4">
    <source>
        <dbReference type="ARBA" id="ARBA00023125"/>
    </source>
</evidence>
<keyword evidence="4 6" id="KW-0238">DNA-binding</keyword>
<feature type="domain" description="RNA polymerase sigma factor 70 region 4 type 2" evidence="8">
    <location>
        <begin position="105"/>
        <end position="156"/>
    </location>
</feature>
<organism evidence="9 10">
    <name type="scientific">Streptoalloteichus tenebrarius (strain ATCC 17920 / DSM 40477 / JCM 4838 / CBS 697.72 / NBRC 16177 / NCIMB 11028 / NRRL B-12390 / A12253. 1 / ISP 5477)</name>
    <name type="common">Streptomyces tenebrarius</name>
    <dbReference type="NCBI Taxonomy" id="1933"/>
    <lineage>
        <taxon>Bacteria</taxon>
        <taxon>Bacillati</taxon>
        <taxon>Actinomycetota</taxon>
        <taxon>Actinomycetes</taxon>
        <taxon>Pseudonocardiales</taxon>
        <taxon>Pseudonocardiaceae</taxon>
        <taxon>Streptoalloteichus</taxon>
    </lineage>
</organism>
<dbReference type="Pfam" id="PF08281">
    <property type="entry name" value="Sigma70_r4_2"/>
    <property type="match status" value="1"/>
</dbReference>
<dbReference type="CDD" id="cd06171">
    <property type="entry name" value="Sigma70_r4"/>
    <property type="match status" value="1"/>
</dbReference>
<dbReference type="InterPro" id="IPR014284">
    <property type="entry name" value="RNA_pol_sigma-70_dom"/>
</dbReference>
<dbReference type="InterPro" id="IPR000838">
    <property type="entry name" value="RNA_pol_sigma70_ECF_CS"/>
</dbReference>
<dbReference type="Pfam" id="PF04542">
    <property type="entry name" value="Sigma70_r2"/>
    <property type="match status" value="1"/>
</dbReference>
<dbReference type="PANTHER" id="PTHR43133">
    <property type="entry name" value="RNA POLYMERASE ECF-TYPE SIGMA FACTO"/>
    <property type="match status" value="1"/>
</dbReference>
<evidence type="ECO:0000256" key="2">
    <source>
        <dbReference type="ARBA" id="ARBA00023015"/>
    </source>
</evidence>
<proteinExistence type="inferred from homology"/>
<evidence type="ECO:0000259" key="8">
    <source>
        <dbReference type="Pfam" id="PF08281"/>
    </source>
</evidence>
<dbReference type="Proteomes" id="UP001205311">
    <property type="component" value="Unassembled WGS sequence"/>
</dbReference>
<evidence type="ECO:0000313" key="9">
    <source>
        <dbReference type="EMBL" id="MCP2260534.1"/>
    </source>
</evidence>
<comment type="caution">
    <text evidence="9">The sequence shown here is derived from an EMBL/GenBank/DDBJ whole genome shotgun (WGS) entry which is preliminary data.</text>
</comment>
<evidence type="ECO:0000256" key="3">
    <source>
        <dbReference type="ARBA" id="ARBA00023082"/>
    </source>
</evidence>
<dbReference type="SUPFAM" id="SSF88946">
    <property type="entry name" value="Sigma2 domain of RNA polymerase sigma factors"/>
    <property type="match status" value="1"/>
</dbReference>
<dbReference type="Gene3D" id="1.10.1740.10">
    <property type="match status" value="1"/>
</dbReference>
<dbReference type="InterPro" id="IPR013249">
    <property type="entry name" value="RNA_pol_sigma70_r4_t2"/>
</dbReference>
<dbReference type="InterPro" id="IPR036388">
    <property type="entry name" value="WH-like_DNA-bd_sf"/>
</dbReference>
<name>A0ABT1HYD8_STRSD</name>
<evidence type="ECO:0000313" key="10">
    <source>
        <dbReference type="Proteomes" id="UP001205311"/>
    </source>
</evidence>
<dbReference type="SUPFAM" id="SSF88659">
    <property type="entry name" value="Sigma3 and sigma4 domains of RNA polymerase sigma factors"/>
    <property type="match status" value="1"/>
</dbReference>
<protein>
    <recommendedName>
        <fullName evidence="6">RNA polymerase sigma factor</fullName>
    </recommendedName>
</protein>
<dbReference type="InterPro" id="IPR014325">
    <property type="entry name" value="RNA_pol_sigma-E_actinobac"/>
</dbReference>